<keyword evidence="1" id="KW-1133">Transmembrane helix</keyword>
<keyword evidence="1" id="KW-0472">Membrane</keyword>
<name>A0A7G9S9N4_9SPHN</name>
<dbReference type="EMBL" id="CP060717">
    <property type="protein sequence ID" value="QNN64559.1"/>
    <property type="molecule type" value="Genomic_DNA"/>
</dbReference>
<dbReference type="PANTHER" id="PTHR34219:SF3">
    <property type="entry name" value="BLL7967 PROTEIN"/>
    <property type="match status" value="1"/>
</dbReference>
<accession>A0A7G9S9N4</accession>
<feature type="transmembrane region" description="Helical" evidence="1">
    <location>
        <begin position="327"/>
        <end position="352"/>
    </location>
</feature>
<proteinExistence type="predicted"/>
<evidence type="ECO:0000313" key="2">
    <source>
        <dbReference type="EMBL" id="QNN64559.1"/>
    </source>
</evidence>
<dbReference type="RefSeq" id="WP_187541558.1">
    <property type="nucleotide sequence ID" value="NZ_CP060717.1"/>
</dbReference>
<dbReference type="KEGG" id="srhi:H9L12_09635"/>
<keyword evidence="1" id="KW-0812">Transmembrane</keyword>
<dbReference type="Proteomes" id="UP000515955">
    <property type="component" value="Chromosome"/>
</dbReference>
<evidence type="ECO:0000256" key="1">
    <source>
        <dbReference type="SAM" id="Phobius"/>
    </source>
</evidence>
<evidence type="ECO:0000313" key="3">
    <source>
        <dbReference type="Proteomes" id="UP000515955"/>
    </source>
</evidence>
<feature type="transmembrane region" description="Helical" evidence="1">
    <location>
        <begin position="191"/>
        <end position="216"/>
    </location>
</feature>
<dbReference type="AlphaFoldDB" id="A0A7G9S9N4"/>
<dbReference type="Pfam" id="PF03929">
    <property type="entry name" value="PepSY_TM"/>
    <property type="match status" value="1"/>
</dbReference>
<protein>
    <submittedName>
        <fullName evidence="2">PepSY domain-containing protein</fullName>
    </submittedName>
</protein>
<dbReference type="InterPro" id="IPR005625">
    <property type="entry name" value="PepSY-ass_TM"/>
</dbReference>
<dbReference type="PANTHER" id="PTHR34219">
    <property type="entry name" value="IRON-REGULATED INNER MEMBRANE PROTEIN-RELATED"/>
    <property type="match status" value="1"/>
</dbReference>
<feature type="transmembrane region" description="Helical" evidence="1">
    <location>
        <begin position="150"/>
        <end position="170"/>
    </location>
</feature>
<sequence>MAKTGKKRLRAAWLQVHKWIGLTLAVLIIPISLTGSALVWHDALDAKLEPQRYAELGAAALPASDYAAAATRALQPGEALTALRFDKGGGPVVATATRATEAGGRPVRTSLWLDPRDASLIDRASGNSGLVQVMHVLHGSLMVPGWGRTIVGWIGVFMLISCISGLWLWWPLSGSVTSGLKWKRRNTLNANLHYMTGFWILFPLAMLSFTGAWISFPKVFGQFEPRPAPSAAASREAAARARPLVTPASSVDQAITAAEPFATGALTGVTWPTDQKAEWKVSFERKGGPAEVVVADGSLTATKPKPPQPETLARTMRRWHDGTGMGMTWQVVIFLGGIIPALLSITGIIIWWRARGPRQRAKDARRLAV</sequence>
<keyword evidence="3" id="KW-1185">Reference proteome</keyword>
<gene>
    <name evidence="2" type="ORF">H9L12_09635</name>
</gene>
<reference evidence="2 3" key="1">
    <citation type="submission" date="2020-08" db="EMBL/GenBank/DDBJ databases">
        <title>Genome sequence of Sphingomonas rhizophila KACC 19189T.</title>
        <authorList>
            <person name="Hyun D.-W."/>
            <person name="Bae J.-W."/>
        </authorList>
    </citation>
    <scope>NUCLEOTIDE SEQUENCE [LARGE SCALE GENOMIC DNA]</scope>
    <source>
        <strain evidence="2 3">KACC 19189</strain>
    </source>
</reference>
<feature type="transmembrane region" description="Helical" evidence="1">
    <location>
        <begin position="20"/>
        <end position="40"/>
    </location>
</feature>
<organism evidence="2 3">
    <name type="scientific">Sphingomonas rhizophila</name>
    <dbReference type="NCBI Taxonomy" id="2071607"/>
    <lineage>
        <taxon>Bacteria</taxon>
        <taxon>Pseudomonadati</taxon>
        <taxon>Pseudomonadota</taxon>
        <taxon>Alphaproteobacteria</taxon>
        <taxon>Sphingomonadales</taxon>
        <taxon>Sphingomonadaceae</taxon>
        <taxon>Sphingomonas</taxon>
    </lineage>
</organism>